<dbReference type="AlphaFoldDB" id="A0A8A4ZBY6"/>
<gene>
    <name evidence="1" type="ORF">J4E96_16650</name>
</gene>
<sequence length="150" mass="16334">MVRQRLIRDEAPLPDDAVLIRLLFDGYADGSAFDRATLIGDANLNFAEFGYYGLSMWGAVGSRSLESVLASKCRFSRWVALYRAADLRDNGLAIVPNGVAPHYDASAGAVYGHSFGSVQITAPSAEDLIDRFIAATYTGMQNKYFTARPS</sequence>
<proteinExistence type="predicted"/>
<organism evidence="1 2">
    <name type="scientific">Pengzhenrongella sicca</name>
    <dbReference type="NCBI Taxonomy" id="2819238"/>
    <lineage>
        <taxon>Bacteria</taxon>
        <taxon>Bacillati</taxon>
        <taxon>Actinomycetota</taxon>
        <taxon>Actinomycetes</taxon>
        <taxon>Micrococcales</taxon>
        <taxon>Pengzhenrongella</taxon>
    </lineage>
</organism>
<dbReference type="EMBL" id="CP071868">
    <property type="protein sequence ID" value="QTE28931.1"/>
    <property type="molecule type" value="Genomic_DNA"/>
</dbReference>
<reference evidence="1" key="1">
    <citation type="submission" date="2021-03" db="EMBL/GenBank/DDBJ databases">
        <title>Pengzhenrongella sicca gen. nov., sp. nov., a new member of suborder Micrococcineae isolated from High-Arctic tundra soil.</title>
        <authorList>
            <person name="Peng F."/>
        </authorList>
    </citation>
    <scope>NUCLEOTIDE SEQUENCE</scope>
    <source>
        <strain evidence="1">LRZ-2</strain>
    </source>
</reference>
<accession>A0A8A4ZBY6</accession>
<evidence type="ECO:0000313" key="1">
    <source>
        <dbReference type="EMBL" id="QTE28931.1"/>
    </source>
</evidence>
<dbReference type="RefSeq" id="WP_227423183.1">
    <property type="nucleotide sequence ID" value="NZ_CP071868.1"/>
</dbReference>
<keyword evidence="2" id="KW-1185">Reference proteome</keyword>
<protein>
    <submittedName>
        <fullName evidence="1">Uncharacterized protein</fullName>
    </submittedName>
</protein>
<dbReference type="Proteomes" id="UP000663937">
    <property type="component" value="Chromosome"/>
</dbReference>
<evidence type="ECO:0000313" key="2">
    <source>
        <dbReference type="Proteomes" id="UP000663937"/>
    </source>
</evidence>
<name>A0A8A4ZBY6_9MICO</name>
<dbReference type="KEGG" id="psic:J4E96_16650"/>